<reference evidence="1 2" key="1">
    <citation type="submission" date="2024-09" db="EMBL/GenBank/DDBJ databases">
        <title>Chromosome-scale assembly of Riccia fluitans.</title>
        <authorList>
            <person name="Paukszto L."/>
            <person name="Sawicki J."/>
            <person name="Karawczyk K."/>
            <person name="Piernik-Szablinska J."/>
            <person name="Szczecinska M."/>
            <person name="Mazdziarz M."/>
        </authorList>
    </citation>
    <scope>NUCLEOTIDE SEQUENCE [LARGE SCALE GENOMIC DNA]</scope>
    <source>
        <strain evidence="1">Rf_01</strain>
        <tissue evidence="1">Aerial parts of the thallus</tissue>
    </source>
</reference>
<protein>
    <submittedName>
        <fullName evidence="1">Uncharacterized protein</fullName>
    </submittedName>
</protein>
<accession>A0ABD1ZL16</accession>
<name>A0ABD1ZL16_9MARC</name>
<dbReference type="AlphaFoldDB" id="A0ABD1ZL16"/>
<comment type="caution">
    <text evidence="1">The sequence shown here is derived from an EMBL/GenBank/DDBJ whole genome shotgun (WGS) entry which is preliminary data.</text>
</comment>
<dbReference type="Proteomes" id="UP001605036">
    <property type="component" value="Unassembled WGS sequence"/>
</dbReference>
<organism evidence="1 2">
    <name type="scientific">Riccia fluitans</name>
    <dbReference type="NCBI Taxonomy" id="41844"/>
    <lineage>
        <taxon>Eukaryota</taxon>
        <taxon>Viridiplantae</taxon>
        <taxon>Streptophyta</taxon>
        <taxon>Embryophyta</taxon>
        <taxon>Marchantiophyta</taxon>
        <taxon>Marchantiopsida</taxon>
        <taxon>Marchantiidae</taxon>
        <taxon>Marchantiales</taxon>
        <taxon>Ricciaceae</taxon>
        <taxon>Riccia</taxon>
    </lineage>
</organism>
<proteinExistence type="predicted"/>
<evidence type="ECO:0000313" key="1">
    <source>
        <dbReference type="EMBL" id="KAL2651972.1"/>
    </source>
</evidence>
<gene>
    <name evidence="1" type="ORF">R1flu_020100</name>
</gene>
<keyword evidence="2" id="KW-1185">Reference proteome</keyword>
<sequence length="205" mass="22946">MLRIPNSLLASSSFCVCNQEIQIATHRFRPILHTTYSLGGFSRCVIGFHGTKSRSGFASLVTVLSASRFWNFGIQKVGLFHHKTRASNLEAAATILEGDVVEYADSFEDGEVVRNRKERKLGVVLTVDLNSSSGFCDIEPLRQDEPGSNEWVADEDQQQVRVSLSQVRLVEYWPSQRMDSDRVSNPHGEHAHSVWLIDPASLTLE</sequence>
<evidence type="ECO:0000313" key="2">
    <source>
        <dbReference type="Proteomes" id="UP001605036"/>
    </source>
</evidence>
<dbReference type="EMBL" id="JBHFFA010000001">
    <property type="protein sequence ID" value="KAL2651972.1"/>
    <property type="molecule type" value="Genomic_DNA"/>
</dbReference>